<evidence type="ECO:0000313" key="1">
    <source>
        <dbReference type="EMBL" id="KAK1439007.1"/>
    </source>
</evidence>
<name>A0AAD8PB15_TARER</name>
<proteinExistence type="predicted"/>
<gene>
    <name evidence="1" type="ORF">QVD17_04822</name>
</gene>
<keyword evidence="2" id="KW-1185">Reference proteome</keyword>
<sequence>MQYAMEATMKINGYGLGVAMEATMKINGYIFADDEDQWVWAGSGNGSDDLFSIKSMKNLLHKSSASVHSGRFQ</sequence>
<protein>
    <submittedName>
        <fullName evidence="1">Uncharacterized protein</fullName>
    </submittedName>
</protein>
<dbReference type="EMBL" id="JAUHHV010000001">
    <property type="protein sequence ID" value="KAK1439007.1"/>
    <property type="molecule type" value="Genomic_DNA"/>
</dbReference>
<dbReference type="AlphaFoldDB" id="A0AAD8PB15"/>
<dbReference type="Proteomes" id="UP001229421">
    <property type="component" value="Unassembled WGS sequence"/>
</dbReference>
<accession>A0AAD8PB15</accession>
<reference evidence="1" key="1">
    <citation type="journal article" date="2023" name="bioRxiv">
        <title>Improved chromosome-level genome assembly for marigold (Tagetes erecta).</title>
        <authorList>
            <person name="Jiang F."/>
            <person name="Yuan L."/>
            <person name="Wang S."/>
            <person name="Wang H."/>
            <person name="Xu D."/>
            <person name="Wang A."/>
            <person name="Fan W."/>
        </authorList>
    </citation>
    <scope>NUCLEOTIDE SEQUENCE</scope>
    <source>
        <strain evidence="1">WSJ</strain>
        <tissue evidence="1">Leaf</tissue>
    </source>
</reference>
<comment type="caution">
    <text evidence="1">The sequence shown here is derived from an EMBL/GenBank/DDBJ whole genome shotgun (WGS) entry which is preliminary data.</text>
</comment>
<organism evidence="1 2">
    <name type="scientific">Tagetes erecta</name>
    <name type="common">African marigold</name>
    <dbReference type="NCBI Taxonomy" id="13708"/>
    <lineage>
        <taxon>Eukaryota</taxon>
        <taxon>Viridiplantae</taxon>
        <taxon>Streptophyta</taxon>
        <taxon>Embryophyta</taxon>
        <taxon>Tracheophyta</taxon>
        <taxon>Spermatophyta</taxon>
        <taxon>Magnoliopsida</taxon>
        <taxon>eudicotyledons</taxon>
        <taxon>Gunneridae</taxon>
        <taxon>Pentapetalae</taxon>
        <taxon>asterids</taxon>
        <taxon>campanulids</taxon>
        <taxon>Asterales</taxon>
        <taxon>Asteraceae</taxon>
        <taxon>Asteroideae</taxon>
        <taxon>Heliantheae alliance</taxon>
        <taxon>Tageteae</taxon>
        <taxon>Tagetes</taxon>
    </lineage>
</organism>
<evidence type="ECO:0000313" key="2">
    <source>
        <dbReference type="Proteomes" id="UP001229421"/>
    </source>
</evidence>